<protein>
    <recommendedName>
        <fullName evidence="7">GtrA/DPMS transmembrane domain-containing protein</fullName>
    </recommendedName>
</protein>
<keyword evidence="5 6" id="KW-0472">Membrane</keyword>
<feature type="transmembrane region" description="Helical" evidence="6">
    <location>
        <begin position="12"/>
        <end position="32"/>
    </location>
</feature>
<comment type="caution">
    <text evidence="8">The sequence shown here is derived from an EMBL/GenBank/DDBJ whole genome shotgun (WGS) entry which is preliminary data.</text>
</comment>
<evidence type="ECO:0000256" key="5">
    <source>
        <dbReference type="ARBA" id="ARBA00023136"/>
    </source>
</evidence>
<keyword evidence="3 6" id="KW-0812">Transmembrane</keyword>
<name>A0ABN7HNF0_9BURK</name>
<evidence type="ECO:0000313" key="9">
    <source>
        <dbReference type="Proteomes" id="UP000598032"/>
    </source>
</evidence>
<comment type="similarity">
    <text evidence="2">Belongs to the GtrA family.</text>
</comment>
<keyword evidence="4 6" id="KW-1133">Transmembrane helix</keyword>
<reference evidence="8 9" key="1">
    <citation type="submission" date="2020-10" db="EMBL/GenBank/DDBJ databases">
        <authorList>
            <person name="Peeters C."/>
        </authorList>
    </citation>
    <scope>NUCLEOTIDE SEQUENCE [LARGE SCALE GENOMIC DNA]</scope>
    <source>
        <strain evidence="8 9">LMG 28140</strain>
    </source>
</reference>
<feature type="transmembrane region" description="Helical" evidence="6">
    <location>
        <begin position="79"/>
        <end position="105"/>
    </location>
</feature>
<dbReference type="InterPro" id="IPR007267">
    <property type="entry name" value="GtrA_DPMS_TM"/>
</dbReference>
<dbReference type="Proteomes" id="UP000598032">
    <property type="component" value="Unassembled WGS sequence"/>
</dbReference>
<feature type="domain" description="GtrA/DPMS transmembrane" evidence="7">
    <location>
        <begin position="20"/>
        <end position="139"/>
    </location>
</feature>
<dbReference type="PANTHER" id="PTHR38459:SF1">
    <property type="entry name" value="PROPHAGE BACTOPRENOL-LINKED GLUCOSE TRANSLOCASE HOMOLOG"/>
    <property type="match status" value="1"/>
</dbReference>
<evidence type="ECO:0000313" key="8">
    <source>
        <dbReference type="EMBL" id="CAD6524438.1"/>
    </source>
</evidence>
<evidence type="ECO:0000256" key="2">
    <source>
        <dbReference type="ARBA" id="ARBA00009399"/>
    </source>
</evidence>
<keyword evidence="9" id="KW-1185">Reference proteome</keyword>
<feature type="transmembrane region" description="Helical" evidence="6">
    <location>
        <begin position="44"/>
        <end position="67"/>
    </location>
</feature>
<evidence type="ECO:0000256" key="6">
    <source>
        <dbReference type="SAM" id="Phobius"/>
    </source>
</evidence>
<dbReference type="PANTHER" id="PTHR38459">
    <property type="entry name" value="PROPHAGE BACTOPRENOL-LINKED GLUCOSE TRANSLOCASE HOMOLOG"/>
    <property type="match status" value="1"/>
</dbReference>
<sequence>MTRTHHLVKQTFVSREFLLFLLTGGFAAAVNWGSRIVYNLWMSYSTAIVIAYLTGMVTAFVLARLFVFTKSTQSTGRSILFFTLVNLIAVLQTWGVSVGLAYYLFPRLGIVWHARDIAHLIGVAVPVFTSYVGHKKWSFTH</sequence>
<dbReference type="Pfam" id="PF04138">
    <property type="entry name" value="GtrA_DPMS_TM"/>
    <property type="match status" value="1"/>
</dbReference>
<evidence type="ECO:0000256" key="1">
    <source>
        <dbReference type="ARBA" id="ARBA00004141"/>
    </source>
</evidence>
<evidence type="ECO:0000259" key="7">
    <source>
        <dbReference type="Pfam" id="PF04138"/>
    </source>
</evidence>
<gene>
    <name evidence="8" type="ORF">LMG28140_01616</name>
</gene>
<dbReference type="InterPro" id="IPR051401">
    <property type="entry name" value="GtrA_CellWall_Glycosyl"/>
</dbReference>
<dbReference type="EMBL" id="CAJHCP010000003">
    <property type="protein sequence ID" value="CAD6524438.1"/>
    <property type="molecule type" value="Genomic_DNA"/>
</dbReference>
<accession>A0ABN7HNF0</accession>
<feature type="transmembrane region" description="Helical" evidence="6">
    <location>
        <begin position="117"/>
        <end position="134"/>
    </location>
</feature>
<comment type="subcellular location">
    <subcellularLocation>
        <location evidence="1">Membrane</location>
        <topology evidence="1">Multi-pass membrane protein</topology>
    </subcellularLocation>
</comment>
<evidence type="ECO:0000256" key="3">
    <source>
        <dbReference type="ARBA" id="ARBA00022692"/>
    </source>
</evidence>
<evidence type="ECO:0000256" key="4">
    <source>
        <dbReference type="ARBA" id="ARBA00022989"/>
    </source>
</evidence>
<proteinExistence type="inferred from homology"/>
<organism evidence="8 9">
    <name type="scientific">Paraburkholderia metrosideri</name>
    <dbReference type="NCBI Taxonomy" id="580937"/>
    <lineage>
        <taxon>Bacteria</taxon>
        <taxon>Pseudomonadati</taxon>
        <taxon>Pseudomonadota</taxon>
        <taxon>Betaproteobacteria</taxon>
        <taxon>Burkholderiales</taxon>
        <taxon>Burkholderiaceae</taxon>
        <taxon>Paraburkholderia</taxon>
    </lineage>
</organism>
<dbReference type="RefSeq" id="WP_201641747.1">
    <property type="nucleotide sequence ID" value="NZ_CAJHCP010000003.1"/>
</dbReference>